<evidence type="ECO:0000313" key="1">
    <source>
        <dbReference type="EMBL" id="CEK49870.1"/>
    </source>
</evidence>
<organism evidence="1">
    <name type="scientific">Arion vulgaris</name>
    <dbReference type="NCBI Taxonomy" id="1028688"/>
    <lineage>
        <taxon>Eukaryota</taxon>
        <taxon>Metazoa</taxon>
        <taxon>Spiralia</taxon>
        <taxon>Lophotrochozoa</taxon>
        <taxon>Mollusca</taxon>
        <taxon>Gastropoda</taxon>
        <taxon>Heterobranchia</taxon>
        <taxon>Euthyneura</taxon>
        <taxon>Panpulmonata</taxon>
        <taxon>Eupulmonata</taxon>
        <taxon>Stylommatophora</taxon>
        <taxon>Helicina</taxon>
        <taxon>Arionoidea</taxon>
        <taxon>Arionidae</taxon>
        <taxon>Arion</taxon>
    </lineage>
</organism>
<proteinExistence type="predicted"/>
<dbReference type="AlphaFoldDB" id="A0A0B6Y2W7"/>
<accession>A0A0B6Y2W7</accession>
<gene>
    <name evidence="1" type="primary">ORF9107</name>
</gene>
<dbReference type="EMBL" id="HACG01003005">
    <property type="protein sequence ID" value="CEK49870.1"/>
    <property type="molecule type" value="Transcribed_RNA"/>
</dbReference>
<reference evidence="1" key="1">
    <citation type="submission" date="2014-12" db="EMBL/GenBank/DDBJ databases">
        <title>Insight into the proteome of Arion vulgaris.</title>
        <authorList>
            <person name="Aradska J."/>
            <person name="Bulat T."/>
            <person name="Smidak R."/>
            <person name="Sarate P."/>
            <person name="Gangsoo J."/>
            <person name="Sialana F."/>
            <person name="Bilban M."/>
            <person name="Lubec G."/>
        </authorList>
    </citation>
    <scope>NUCLEOTIDE SEQUENCE</scope>
    <source>
        <tissue evidence="1">Skin</tissue>
    </source>
</reference>
<sequence length="59" mass="7017">MAFSSDHCSLSMKHTLLYSKYKHLIILNFLNYDKNCHTLKRKTKATWRRTIELKMNSVG</sequence>
<protein>
    <submittedName>
        <fullName evidence="1">Uncharacterized protein</fullName>
    </submittedName>
</protein>
<name>A0A0B6Y2W7_9EUPU</name>
<feature type="non-terminal residue" evidence="1">
    <location>
        <position position="59"/>
    </location>
</feature>